<dbReference type="Gene3D" id="3.40.50.10490">
    <property type="entry name" value="Glucose-6-phosphate isomerase like protein, domain 1"/>
    <property type="match status" value="1"/>
</dbReference>
<comment type="caution">
    <text evidence="3">The sequence shown here is derived from an EMBL/GenBank/DDBJ whole genome shotgun (WGS) entry which is preliminary data.</text>
</comment>
<dbReference type="RefSeq" id="WP_004229621.1">
    <property type="nucleotide sequence ID" value="NZ_AEUV02000002.1"/>
</dbReference>
<dbReference type="GO" id="GO:1901135">
    <property type="term" value="P:carbohydrate derivative metabolic process"/>
    <property type="evidence" value="ECO:0007669"/>
    <property type="project" value="InterPro"/>
</dbReference>
<evidence type="ECO:0000313" key="4">
    <source>
        <dbReference type="Proteomes" id="UP000004322"/>
    </source>
</evidence>
<feature type="domain" description="SIS" evidence="2">
    <location>
        <begin position="111"/>
        <end position="250"/>
    </location>
</feature>
<evidence type="ECO:0000259" key="1">
    <source>
        <dbReference type="PROSITE" id="PS51071"/>
    </source>
</evidence>
<protein>
    <recommendedName>
        <fullName evidence="5">Transcriptional regulator, RpiR family</fullName>
    </recommendedName>
</protein>
<dbReference type="InterPro" id="IPR000281">
    <property type="entry name" value="HTH_RpiR"/>
</dbReference>
<dbReference type="SUPFAM" id="SSF53697">
    <property type="entry name" value="SIS domain"/>
    <property type="match status" value="1"/>
</dbReference>
<dbReference type="AlphaFoldDB" id="G5JTB9"/>
<reference evidence="3" key="1">
    <citation type="submission" date="2011-07" db="EMBL/GenBank/DDBJ databases">
        <authorList>
            <person name="Stanhope M.J."/>
            <person name="Durkin A.S."/>
            <person name="Hostetler J."/>
            <person name="Kim M."/>
            <person name="Radune D."/>
            <person name="Singh I."/>
            <person name="Town C.D."/>
        </authorList>
    </citation>
    <scope>NUCLEOTIDE SEQUENCE [LARGE SCALE GENOMIC DNA]</scope>
    <source>
        <strain evidence="3">HS-6</strain>
    </source>
</reference>
<evidence type="ECO:0000313" key="3">
    <source>
        <dbReference type="EMBL" id="EHI75311.1"/>
    </source>
</evidence>
<dbReference type="STRING" id="873449.STRCR_2309"/>
<proteinExistence type="predicted"/>
<dbReference type="eggNOG" id="COG1737">
    <property type="taxonomic scope" value="Bacteria"/>
</dbReference>
<sequence length="250" mass="28966">MNFLEQIEQHRSDFSKTEQKVYQYVINHIDTLETYTITKIADLSHTSTAAVQRFCQTLGYRGFKDFRYDAIDYLHRHYRKESLDSLDDMTDNYISLARQFKNVDRHNVTQLIQAILNGQRVHIFGIYYSSLPARFLHMGLQDLSIPSYFAGDLNSGAHLTNIIRDEDTLIMFSLSGDMGNYRSALAALQHNMPQNSYLITLNNHSQIDKFFRHTIVLPGSAINRQSIINPQSISSIFVEILLNLIHQEMR</sequence>
<name>G5JTB9_STRCG</name>
<keyword evidence="4" id="KW-1185">Reference proteome</keyword>
<accession>G5JTB9</accession>
<dbReference type="Pfam" id="PF01418">
    <property type="entry name" value="HTH_6"/>
    <property type="match status" value="1"/>
</dbReference>
<dbReference type="InterPro" id="IPR046348">
    <property type="entry name" value="SIS_dom_sf"/>
</dbReference>
<dbReference type="Proteomes" id="UP000004322">
    <property type="component" value="Unassembled WGS sequence"/>
</dbReference>
<evidence type="ECO:0000259" key="2">
    <source>
        <dbReference type="PROSITE" id="PS51464"/>
    </source>
</evidence>
<evidence type="ECO:0008006" key="5">
    <source>
        <dbReference type="Google" id="ProtNLM"/>
    </source>
</evidence>
<dbReference type="GO" id="GO:0097367">
    <property type="term" value="F:carbohydrate derivative binding"/>
    <property type="evidence" value="ECO:0007669"/>
    <property type="project" value="InterPro"/>
</dbReference>
<dbReference type="GO" id="GO:0003700">
    <property type="term" value="F:DNA-binding transcription factor activity"/>
    <property type="evidence" value="ECO:0007669"/>
    <property type="project" value="InterPro"/>
</dbReference>
<dbReference type="PROSITE" id="PS51071">
    <property type="entry name" value="HTH_RPIR"/>
    <property type="match status" value="1"/>
</dbReference>
<dbReference type="EMBL" id="AEUV02000002">
    <property type="protein sequence ID" value="EHI75311.1"/>
    <property type="molecule type" value="Genomic_DNA"/>
</dbReference>
<dbReference type="PANTHER" id="PTHR30514">
    <property type="entry name" value="GLUCOKINASE"/>
    <property type="match status" value="1"/>
</dbReference>
<dbReference type="PROSITE" id="PS51464">
    <property type="entry name" value="SIS"/>
    <property type="match status" value="1"/>
</dbReference>
<dbReference type="GO" id="GO:0003677">
    <property type="term" value="F:DNA binding"/>
    <property type="evidence" value="ECO:0007669"/>
    <property type="project" value="InterPro"/>
</dbReference>
<dbReference type="InterPro" id="IPR047640">
    <property type="entry name" value="RpiR-like"/>
</dbReference>
<dbReference type="InterPro" id="IPR036388">
    <property type="entry name" value="WH-like_DNA-bd_sf"/>
</dbReference>
<dbReference type="Gene3D" id="1.10.10.10">
    <property type="entry name" value="Winged helix-like DNA-binding domain superfamily/Winged helix DNA-binding domain"/>
    <property type="match status" value="1"/>
</dbReference>
<dbReference type="SUPFAM" id="SSF46689">
    <property type="entry name" value="Homeodomain-like"/>
    <property type="match status" value="1"/>
</dbReference>
<dbReference type="PANTHER" id="PTHR30514:SF1">
    <property type="entry name" value="HTH-TYPE TRANSCRIPTIONAL REGULATOR HEXR-RELATED"/>
    <property type="match status" value="1"/>
</dbReference>
<gene>
    <name evidence="3" type="ORF">STRCR_2309</name>
</gene>
<dbReference type="InterPro" id="IPR009057">
    <property type="entry name" value="Homeodomain-like_sf"/>
</dbReference>
<dbReference type="OrthoDB" id="3684496at2"/>
<dbReference type="InterPro" id="IPR001347">
    <property type="entry name" value="SIS_dom"/>
</dbReference>
<feature type="domain" description="HTH rpiR-type" evidence="1">
    <location>
        <begin position="1"/>
        <end position="77"/>
    </location>
</feature>
<organism evidence="3 4">
    <name type="scientific">Streptococcus criceti HS-6</name>
    <dbReference type="NCBI Taxonomy" id="873449"/>
    <lineage>
        <taxon>Bacteria</taxon>
        <taxon>Bacillati</taxon>
        <taxon>Bacillota</taxon>
        <taxon>Bacilli</taxon>
        <taxon>Lactobacillales</taxon>
        <taxon>Streptococcaceae</taxon>
        <taxon>Streptococcus</taxon>
    </lineage>
</organism>